<dbReference type="InterPro" id="IPR003833">
    <property type="entry name" value="CT_C_D"/>
</dbReference>
<dbReference type="EMBL" id="JBHRSA010000055">
    <property type="protein sequence ID" value="MFC3041530.1"/>
    <property type="molecule type" value="Genomic_DNA"/>
</dbReference>
<dbReference type="SUPFAM" id="SSF160467">
    <property type="entry name" value="PH0987 N-terminal domain-like"/>
    <property type="match status" value="1"/>
</dbReference>
<organism evidence="5 6">
    <name type="scientific">Virgibacillus xinjiangensis</name>
    <dbReference type="NCBI Taxonomy" id="393090"/>
    <lineage>
        <taxon>Bacteria</taxon>
        <taxon>Bacillati</taxon>
        <taxon>Bacillota</taxon>
        <taxon>Bacilli</taxon>
        <taxon>Bacillales</taxon>
        <taxon>Bacillaceae</taxon>
        <taxon>Virgibacillus</taxon>
    </lineage>
</organism>
<dbReference type="EC" id="3.5.2.9" evidence="5"/>
<evidence type="ECO:0000256" key="2">
    <source>
        <dbReference type="ARBA" id="ARBA00022801"/>
    </source>
</evidence>
<keyword evidence="1" id="KW-0547">Nucleotide-binding</keyword>
<dbReference type="Gene3D" id="3.30.1360.40">
    <property type="match status" value="1"/>
</dbReference>
<gene>
    <name evidence="5" type="primary">pxpB</name>
    <name evidence="5" type="ORF">ACFOGI_14890</name>
</gene>
<comment type="caution">
    <text evidence="5">The sequence shown here is derived from an EMBL/GenBank/DDBJ whole genome shotgun (WGS) entry which is preliminary data.</text>
</comment>
<keyword evidence="3" id="KW-0067">ATP-binding</keyword>
<proteinExistence type="predicted"/>
<evidence type="ECO:0000256" key="1">
    <source>
        <dbReference type="ARBA" id="ARBA00022741"/>
    </source>
</evidence>
<name>A0ABV7CZF3_9BACI</name>
<dbReference type="SMART" id="SM00796">
    <property type="entry name" value="AHS1"/>
    <property type="match status" value="1"/>
</dbReference>
<keyword evidence="6" id="KW-1185">Reference proteome</keyword>
<dbReference type="SUPFAM" id="SSF50891">
    <property type="entry name" value="Cyclophilin-like"/>
    <property type="match status" value="1"/>
</dbReference>
<accession>A0ABV7CZF3</accession>
<dbReference type="InterPro" id="IPR029000">
    <property type="entry name" value="Cyclophilin-like_dom_sf"/>
</dbReference>
<dbReference type="Proteomes" id="UP001595279">
    <property type="component" value="Unassembled WGS sequence"/>
</dbReference>
<evidence type="ECO:0000313" key="6">
    <source>
        <dbReference type="Proteomes" id="UP001595279"/>
    </source>
</evidence>
<dbReference type="InterPro" id="IPR010016">
    <property type="entry name" value="PxpB"/>
</dbReference>
<keyword evidence="2 5" id="KW-0378">Hydrolase</keyword>
<dbReference type="Gene3D" id="2.40.100.10">
    <property type="entry name" value="Cyclophilin-like"/>
    <property type="match status" value="1"/>
</dbReference>
<evidence type="ECO:0000313" key="5">
    <source>
        <dbReference type="EMBL" id="MFC3041530.1"/>
    </source>
</evidence>
<reference evidence="6" key="1">
    <citation type="journal article" date="2019" name="Int. J. Syst. Evol. Microbiol.">
        <title>The Global Catalogue of Microorganisms (GCM) 10K type strain sequencing project: providing services to taxonomists for standard genome sequencing and annotation.</title>
        <authorList>
            <consortium name="The Broad Institute Genomics Platform"/>
            <consortium name="The Broad Institute Genome Sequencing Center for Infectious Disease"/>
            <person name="Wu L."/>
            <person name="Ma J."/>
        </authorList>
    </citation>
    <scope>NUCLEOTIDE SEQUENCE [LARGE SCALE GENOMIC DNA]</scope>
    <source>
        <strain evidence="6">KCTC 13128</strain>
    </source>
</reference>
<evidence type="ECO:0000256" key="3">
    <source>
        <dbReference type="ARBA" id="ARBA00022840"/>
    </source>
</evidence>
<sequence>MRIQAVGDSAVRVGFPGEISEEMNANIRGFCRKLEEAAIRGVIEWVPAYQSVTVYYDPHYIGYREMKQNIAEVGAGEIPEAGIESRLIHVPVQYGGDSGPDLYRVARENGLQPEEVIEIHQQPEYLIYMLGFLPGFPYLGGLDQRIATPRLQEPRPKIDPGSVGIAHGQTGVYPIASPGGWNLIGKTPLKLFQLEKGKQGFFLQAGDRVKFFSISALEFKQVEEQVEMGTYVVHTEGSEGNATD</sequence>
<dbReference type="GO" id="GO:0017168">
    <property type="term" value="F:5-oxoprolinase (ATP-hydrolyzing) activity"/>
    <property type="evidence" value="ECO:0007669"/>
    <property type="project" value="UniProtKB-EC"/>
</dbReference>
<dbReference type="Pfam" id="PF02682">
    <property type="entry name" value="CT_C_D"/>
    <property type="match status" value="1"/>
</dbReference>
<evidence type="ECO:0000259" key="4">
    <source>
        <dbReference type="SMART" id="SM00796"/>
    </source>
</evidence>
<feature type="domain" description="Carboxyltransferase" evidence="4">
    <location>
        <begin position="1"/>
        <end position="203"/>
    </location>
</feature>
<dbReference type="PANTHER" id="PTHR34698:SF2">
    <property type="entry name" value="5-OXOPROLINASE SUBUNIT B"/>
    <property type="match status" value="1"/>
</dbReference>
<dbReference type="PANTHER" id="PTHR34698">
    <property type="entry name" value="5-OXOPROLINASE SUBUNIT B"/>
    <property type="match status" value="1"/>
</dbReference>
<dbReference type="RefSeq" id="WP_390274230.1">
    <property type="nucleotide sequence ID" value="NZ_JBHRSA010000055.1"/>
</dbReference>
<protein>
    <submittedName>
        <fullName evidence="5">5-oxoprolinase subunit PxpB</fullName>
        <ecNumber evidence="5">3.5.2.9</ecNumber>
    </submittedName>
</protein>
<dbReference type="NCBIfam" id="TIGR00370">
    <property type="entry name" value="5-oxoprolinase subunit PxpB"/>
    <property type="match status" value="1"/>
</dbReference>